<evidence type="ECO:0000256" key="6">
    <source>
        <dbReference type="ARBA" id="ARBA00022692"/>
    </source>
</evidence>
<dbReference type="InterPro" id="IPR013130">
    <property type="entry name" value="Fe3_Rdtase_TM_dom"/>
</dbReference>
<keyword evidence="4" id="KW-0813">Transport</keyword>
<feature type="compositionally biased region" description="Pro residues" evidence="14">
    <location>
        <begin position="570"/>
        <end position="581"/>
    </location>
</feature>
<sequence length="679" mass="74648">MASTTQISATGSPTPTAVVQAPAIMNDSSLVYHIDLALIALMVLFVFTRLPRVLALFWSSEWLNGHILYHVPYRPSRRVVQAVHSPYPPPSSRKDGRSTDDSHTFYSHAHPIQRLNEKGAPVIMNFPPHISLNPSFFRPVIGRLRTRIAPGMSTAQFLVMAAYFAIVFYCGLYRSNIFADDTRTGWIALAQLPFVFAFAQKNNVFGSLIGQGYEKASIATLNFLHRFVGRIVVLAANIHSLHFFYKWSLQGTFMEEIKSNVSINGMIALVCLDVIYLFSLEFVRNKAYNIFLISHIISFIAILPAVYQHKPELLPYPLACLCLYLFDHLFRLVKTRFTKAYIRPLPELDLTRVEIPSINAGWRAGQHVRLRVCSLGMGWGGWMEVHPFTIASVSRNGPEGMVLMCKRAGGWTRKLYEMAKMGGYTEGGVGREVRVAVEGPYGGPGHTVFASFSAAVFVAGGSGITYALSAIEDLVQKDLKGESRVKVIELVWSVTDPACLAPLLPTFTALIQQSVFTPLKISVFYTRAPTGKQPAFFASADASPFIAAPTPPTVDATLAKRPSSVFQAPRPAPQPPVPQPAPVSHLPPGLTLAPGRPRLAKFLEGALQRAVTLSHDSRRNVKEEYLTNPKDDGRLSGMVVGVCGPLALADDLVSAVNGLDPVRRDQVGGVEICEEVFGW</sequence>
<dbReference type="OrthoDB" id="17725at2759"/>
<dbReference type="Gene3D" id="3.40.50.80">
    <property type="entry name" value="Nucleotide-binding domain of ferredoxin-NADP reductase (FNR) module"/>
    <property type="match status" value="1"/>
</dbReference>
<evidence type="ECO:0000313" key="18">
    <source>
        <dbReference type="Proteomes" id="UP000284706"/>
    </source>
</evidence>
<dbReference type="EC" id="1.16.1.9" evidence="3"/>
<dbReference type="CDD" id="cd06186">
    <property type="entry name" value="NOX_Duox_like_FAD_NADP"/>
    <property type="match status" value="1"/>
</dbReference>
<dbReference type="AlphaFoldDB" id="A0A409Y6D9"/>
<keyword evidence="10" id="KW-0406">Ion transport</keyword>
<keyword evidence="12" id="KW-0325">Glycoprotein</keyword>
<dbReference type="GO" id="GO:0006879">
    <property type="term" value="P:intracellular iron ion homeostasis"/>
    <property type="evidence" value="ECO:0007669"/>
    <property type="project" value="TreeGrafter"/>
</dbReference>
<comment type="similarity">
    <text evidence="2">Belongs to the ferric reductase (FRE) family.</text>
</comment>
<comment type="catalytic activity">
    <reaction evidence="13">
        <text>2 a Fe(II)-siderophore + NADP(+) + H(+) = 2 a Fe(III)-siderophore + NADPH</text>
        <dbReference type="Rhea" id="RHEA:28795"/>
        <dbReference type="Rhea" id="RHEA-COMP:11342"/>
        <dbReference type="Rhea" id="RHEA-COMP:11344"/>
        <dbReference type="ChEBI" id="CHEBI:15378"/>
        <dbReference type="ChEBI" id="CHEBI:29033"/>
        <dbReference type="ChEBI" id="CHEBI:29034"/>
        <dbReference type="ChEBI" id="CHEBI:57783"/>
        <dbReference type="ChEBI" id="CHEBI:58349"/>
        <dbReference type="EC" id="1.16.1.9"/>
    </reaction>
</comment>
<evidence type="ECO:0000256" key="4">
    <source>
        <dbReference type="ARBA" id="ARBA00022448"/>
    </source>
</evidence>
<dbReference type="InterPro" id="IPR051410">
    <property type="entry name" value="Ferric/Cupric_Reductase"/>
</dbReference>
<dbReference type="SUPFAM" id="SSF52343">
    <property type="entry name" value="Ferredoxin reductase-like, C-terminal NADP-linked domain"/>
    <property type="match status" value="1"/>
</dbReference>
<dbReference type="Pfam" id="PF08030">
    <property type="entry name" value="NAD_binding_6"/>
    <property type="match status" value="1"/>
</dbReference>
<dbReference type="SFLD" id="SFLDS00052">
    <property type="entry name" value="Ferric_Reductase_Domain"/>
    <property type="match status" value="1"/>
</dbReference>
<keyword evidence="11 15" id="KW-0472">Membrane</keyword>
<feature type="region of interest" description="Disordered" evidence="14">
    <location>
        <begin position="565"/>
        <end position="588"/>
    </location>
</feature>
<keyword evidence="7" id="KW-0249">Electron transport</keyword>
<keyword evidence="8 15" id="KW-1133">Transmembrane helix</keyword>
<evidence type="ECO:0000256" key="15">
    <source>
        <dbReference type="SAM" id="Phobius"/>
    </source>
</evidence>
<dbReference type="PROSITE" id="PS51384">
    <property type="entry name" value="FAD_FR"/>
    <property type="match status" value="1"/>
</dbReference>
<name>A0A409Y6D9_9AGAR</name>
<reference evidence="17 18" key="1">
    <citation type="journal article" date="2018" name="Evol. Lett.">
        <title>Horizontal gene cluster transfer increased hallucinogenic mushroom diversity.</title>
        <authorList>
            <person name="Reynolds H.T."/>
            <person name="Vijayakumar V."/>
            <person name="Gluck-Thaler E."/>
            <person name="Korotkin H.B."/>
            <person name="Matheny P.B."/>
            <person name="Slot J.C."/>
        </authorList>
    </citation>
    <scope>NUCLEOTIDE SEQUENCE [LARGE SCALE GENOMIC DNA]</scope>
    <source>
        <strain evidence="17 18">SRW20</strain>
    </source>
</reference>
<evidence type="ECO:0000256" key="5">
    <source>
        <dbReference type="ARBA" id="ARBA00022475"/>
    </source>
</evidence>
<evidence type="ECO:0000256" key="3">
    <source>
        <dbReference type="ARBA" id="ARBA00012668"/>
    </source>
</evidence>
<feature type="transmembrane region" description="Helical" evidence="15">
    <location>
        <begin position="265"/>
        <end position="283"/>
    </location>
</feature>
<keyword evidence="18" id="KW-1185">Reference proteome</keyword>
<evidence type="ECO:0000256" key="1">
    <source>
        <dbReference type="ARBA" id="ARBA00004651"/>
    </source>
</evidence>
<accession>A0A409Y6D9</accession>
<evidence type="ECO:0000256" key="13">
    <source>
        <dbReference type="ARBA" id="ARBA00048483"/>
    </source>
</evidence>
<proteinExistence type="inferred from homology"/>
<evidence type="ECO:0000256" key="12">
    <source>
        <dbReference type="ARBA" id="ARBA00023180"/>
    </source>
</evidence>
<dbReference type="SUPFAM" id="SSF63380">
    <property type="entry name" value="Riboflavin synthase domain-like"/>
    <property type="match status" value="1"/>
</dbReference>
<evidence type="ECO:0000256" key="9">
    <source>
        <dbReference type="ARBA" id="ARBA00023002"/>
    </source>
</evidence>
<evidence type="ECO:0000256" key="11">
    <source>
        <dbReference type="ARBA" id="ARBA00023136"/>
    </source>
</evidence>
<feature type="transmembrane region" description="Helical" evidence="15">
    <location>
        <begin position="290"/>
        <end position="307"/>
    </location>
</feature>
<dbReference type="GO" id="GO:0015677">
    <property type="term" value="P:copper ion import"/>
    <property type="evidence" value="ECO:0007669"/>
    <property type="project" value="TreeGrafter"/>
</dbReference>
<dbReference type="Proteomes" id="UP000284706">
    <property type="component" value="Unassembled WGS sequence"/>
</dbReference>
<dbReference type="GO" id="GO:0006826">
    <property type="term" value="P:iron ion transport"/>
    <property type="evidence" value="ECO:0007669"/>
    <property type="project" value="TreeGrafter"/>
</dbReference>
<gene>
    <name evidence="17" type="ORF">CVT26_013767</name>
</gene>
<dbReference type="InterPro" id="IPR017927">
    <property type="entry name" value="FAD-bd_FR_type"/>
</dbReference>
<evidence type="ECO:0000256" key="7">
    <source>
        <dbReference type="ARBA" id="ARBA00022982"/>
    </source>
</evidence>
<keyword evidence="6 15" id="KW-0812">Transmembrane</keyword>
<dbReference type="GO" id="GO:0005886">
    <property type="term" value="C:plasma membrane"/>
    <property type="evidence" value="ECO:0007669"/>
    <property type="project" value="UniProtKB-SubCell"/>
</dbReference>
<feature type="transmembrane region" description="Helical" evidence="15">
    <location>
        <begin position="155"/>
        <end position="174"/>
    </location>
</feature>
<keyword evidence="9" id="KW-0560">Oxidoreductase</keyword>
<dbReference type="InterPro" id="IPR013121">
    <property type="entry name" value="Fe_red_NAD-bd_6"/>
</dbReference>
<dbReference type="STRING" id="231916.A0A409Y6D9"/>
<comment type="subcellular location">
    <subcellularLocation>
        <location evidence="1">Cell membrane</location>
        <topology evidence="1">Multi-pass membrane protein</topology>
    </subcellularLocation>
</comment>
<evidence type="ECO:0000256" key="8">
    <source>
        <dbReference type="ARBA" id="ARBA00022989"/>
    </source>
</evidence>
<evidence type="ECO:0000313" key="17">
    <source>
        <dbReference type="EMBL" id="PPQ98584.1"/>
    </source>
</evidence>
<evidence type="ECO:0000256" key="2">
    <source>
        <dbReference type="ARBA" id="ARBA00006278"/>
    </source>
</evidence>
<evidence type="ECO:0000256" key="10">
    <source>
        <dbReference type="ARBA" id="ARBA00023065"/>
    </source>
</evidence>
<protein>
    <recommendedName>
        <fullName evidence="3">ferric-chelate reductase (NADPH)</fullName>
        <ecNumber evidence="3">1.16.1.9</ecNumber>
    </recommendedName>
</protein>
<feature type="transmembrane region" description="Helical" evidence="15">
    <location>
        <begin position="227"/>
        <end position="245"/>
    </location>
</feature>
<dbReference type="Pfam" id="PF01794">
    <property type="entry name" value="Ferric_reduct"/>
    <property type="match status" value="1"/>
</dbReference>
<dbReference type="InterPro" id="IPR017938">
    <property type="entry name" value="Riboflavin_synthase-like_b-brl"/>
</dbReference>
<evidence type="ECO:0000259" key="16">
    <source>
        <dbReference type="PROSITE" id="PS51384"/>
    </source>
</evidence>
<feature type="domain" description="FAD-binding FR-type" evidence="16">
    <location>
        <begin position="325"/>
        <end position="447"/>
    </location>
</feature>
<dbReference type="SFLD" id="SFLDG01168">
    <property type="entry name" value="Ferric_reductase_subgroup_(FRE"/>
    <property type="match status" value="1"/>
</dbReference>
<dbReference type="PANTHER" id="PTHR32361">
    <property type="entry name" value="FERRIC/CUPRIC REDUCTASE TRANSMEMBRANE COMPONENT"/>
    <property type="match status" value="1"/>
</dbReference>
<dbReference type="InterPro" id="IPR013112">
    <property type="entry name" value="FAD-bd_8"/>
</dbReference>
<dbReference type="InParanoid" id="A0A409Y6D9"/>
<comment type="caution">
    <text evidence="17">The sequence shown here is derived from an EMBL/GenBank/DDBJ whole genome shotgun (WGS) entry which is preliminary data.</text>
</comment>
<keyword evidence="5" id="KW-1003">Cell membrane</keyword>
<dbReference type="EMBL" id="NHYE01001105">
    <property type="protein sequence ID" value="PPQ98584.1"/>
    <property type="molecule type" value="Genomic_DNA"/>
</dbReference>
<feature type="transmembrane region" description="Helical" evidence="15">
    <location>
        <begin position="30"/>
        <end position="50"/>
    </location>
</feature>
<evidence type="ECO:0000256" key="14">
    <source>
        <dbReference type="SAM" id="MobiDB-lite"/>
    </source>
</evidence>
<organism evidence="17 18">
    <name type="scientific">Gymnopilus dilepis</name>
    <dbReference type="NCBI Taxonomy" id="231916"/>
    <lineage>
        <taxon>Eukaryota</taxon>
        <taxon>Fungi</taxon>
        <taxon>Dikarya</taxon>
        <taxon>Basidiomycota</taxon>
        <taxon>Agaricomycotina</taxon>
        <taxon>Agaricomycetes</taxon>
        <taxon>Agaricomycetidae</taxon>
        <taxon>Agaricales</taxon>
        <taxon>Agaricineae</taxon>
        <taxon>Hymenogastraceae</taxon>
        <taxon>Gymnopilus</taxon>
    </lineage>
</organism>
<dbReference type="PANTHER" id="PTHR32361:SF9">
    <property type="entry name" value="FERRIC REDUCTASE TRANSMEMBRANE COMPONENT 3-RELATED"/>
    <property type="match status" value="1"/>
</dbReference>
<dbReference type="InterPro" id="IPR039261">
    <property type="entry name" value="FNR_nucleotide-bd"/>
</dbReference>
<dbReference type="GO" id="GO:0052851">
    <property type="term" value="F:ferric-chelate reductase (NADPH) activity"/>
    <property type="evidence" value="ECO:0007669"/>
    <property type="project" value="UniProtKB-EC"/>
</dbReference>
<dbReference type="Pfam" id="PF08022">
    <property type="entry name" value="FAD_binding_8"/>
    <property type="match status" value="1"/>
</dbReference>